<dbReference type="Pfam" id="PF00240">
    <property type="entry name" value="ubiquitin"/>
    <property type="match status" value="2"/>
</dbReference>
<name>A0A5J4Q382_9EUKA</name>
<dbReference type="FunFam" id="3.10.20.90:FF:000211">
    <property type="entry name" value="Polyubiquitin 9"/>
    <property type="match status" value="1"/>
</dbReference>
<evidence type="ECO:0000313" key="2">
    <source>
        <dbReference type="EMBL" id="KAA6316376.1"/>
    </source>
</evidence>
<dbReference type="Proteomes" id="UP000324800">
    <property type="component" value="Unassembled WGS sequence"/>
</dbReference>
<dbReference type="OrthoDB" id="419317at2759"/>
<dbReference type="PANTHER" id="PTHR10666">
    <property type="entry name" value="UBIQUITIN"/>
    <property type="match status" value="1"/>
</dbReference>
<organism evidence="2 3">
    <name type="scientific">Streblomastix strix</name>
    <dbReference type="NCBI Taxonomy" id="222440"/>
    <lineage>
        <taxon>Eukaryota</taxon>
        <taxon>Metamonada</taxon>
        <taxon>Preaxostyla</taxon>
        <taxon>Oxymonadida</taxon>
        <taxon>Streblomastigidae</taxon>
        <taxon>Streblomastix</taxon>
    </lineage>
</organism>
<dbReference type="Gene3D" id="3.10.20.90">
    <property type="entry name" value="Phosphatidylinositol 3-kinase Catalytic Subunit, Chain A, domain 1"/>
    <property type="match status" value="2"/>
</dbReference>
<reference evidence="2 3" key="1">
    <citation type="submission" date="2019-03" db="EMBL/GenBank/DDBJ databases">
        <title>Single cell metagenomics reveals metabolic interactions within the superorganism composed of flagellate Streblomastix strix and complex community of Bacteroidetes bacteria on its surface.</title>
        <authorList>
            <person name="Treitli S.C."/>
            <person name="Kolisko M."/>
            <person name="Husnik F."/>
            <person name="Keeling P."/>
            <person name="Hampl V."/>
        </authorList>
    </citation>
    <scope>NUCLEOTIDE SEQUENCE [LARGE SCALE GENOMIC DNA]</scope>
    <source>
        <strain evidence="2">ST1C</strain>
    </source>
</reference>
<dbReference type="SUPFAM" id="SSF54236">
    <property type="entry name" value="Ubiquitin-like"/>
    <property type="match status" value="2"/>
</dbReference>
<comment type="caution">
    <text evidence="2">The sequence shown here is derived from an EMBL/GenBank/DDBJ whole genome shotgun (WGS) entry which is preliminary data.</text>
</comment>
<dbReference type="InterPro" id="IPR019956">
    <property type="entry name" value="Ubiquitin_dom"/>
</dbReference>
<protein>
    <submittedName>
        <fullName evidence="2">Putative ubiquitin</fullName>
    </submittedName>
</protein>
<feature type="domain" description="Ubiquitin-like" evidence="1">
    <location>
        <begin position="58"/>
        <end position="130"/>
    </location>
</feature>
<dbReference type="PROSITE" id="PS50053">
    <property type="entry name" value="UBIQUITIN_2"/>
    <property type="match status" value="2"/>
</dbReference>
<sequence>DDTIESMKQKIREKEGIPISQQCLNFAQRHLGNGHTLQDYNIQNEATLHIVRRLCNGMQIFVKTLTNKIIELEVHEDDTIESVKQQIQDKEGIPTDQQRLVFVGEKLDDELTLQECNIRKEATLHLLPRL</sequence>
<dbReference type="AlphaFoldDB" id="A0A5J4Q382"/>
<dbReference type="EMBL" id="SNRW01047028">
    <property type="protein sequence ID" value="KAA6316376.1"/>
    <property type="molecule type" value="Genomic_DNA"/>
</dbReference>
<dbReference type="InterPro" id="IPR029071">
    <property type="entry name" value="Ubiquitin-like_domsf"/>
</dbReference>
<gene>
    <name evidence="2" type="ORF">EZS28_055270</name>
</gene>
<dbReference type="InterPro" id="IPR000626">
    <property type="entry name" value="Ubiquitin-like_dom"/>
</dbReference>
<evidence type="ECO:0000259" key="1">
    <source>
        <dbReference type="PROSITE" id="PS50053"/>
    </source>
</evidence>
<proteinExistence type="predicted"/>
<feature type="non-terminal residue" evidence="2">
    <location>
        <position position="1"/>
    </location>
</feature>
<dbReference type="InterPro" id="IPR050158">
    <property type="entry name" value="Ubiquitin_ubiquitin-like"/>
</dbReference>
<accession>A0A5J4Q382</accession>
<feature type="domain" description="Ubiquitin-like" evidence="1">
    <location>
        <begin position="1"/>
        <end position="57"/>
    </location>
</feature>
<dbReference type="PROSITE" id="PS00299">
    <property type="entry name" value="UBIQUITIN_1"/>
    <property type="match status" value="1"/>
</dbReference>
<dbReference type="PRINTS" id="PR00348">
    <property type="entry name" value="UBIQUITIN"/>
</dbReference>
<dbReference type="InterPro" id="IPR019954">
    <property type="entry name" value="Ubiquitin_CS"/>
</dbReference>
<dbReference type="SMART" id="SM00213">
    <property type="entry name" value="UBQ"/>
    <property type="match status" value="2"/>
</dbReference>
<evidence type="ECO:0000313" key="3">
    <source>
        <dbReference type="Proteomes" id="UP000324800"/>
    </source>
</evidence>